<dbReference type="Gene3D" id="1.10.510.10">
    <property type="entry name" value="Transferase(Phosphotransferase) domain 1"/>
    <property type="match status" value="1"/>
</dbReference>
<evidence type="ECO:0000313" key="3">
    <source>
        <dbReference type="EMBL" id="KAG5470109.1"/>
    </source>
</evidence>
<feature type="region of interest" description="Disordered" evidence="1">
    <location>
        <begin position="64"/>
        <end position="100"/>
    </location>
</feature>
<dbReference type="InterPro" id="IPR000719">
    <property type="entry name" value="Prot_kinase_dom"/>
</dbReference>
<accession>A0A836GDF3</accession>
<reference evidence="4" key="1">
    <citation type="journal article" date="2021" name="Microbiol. Resour. Announc.">
        <title>LGAAP: Leishmaniinae Genome Assembly and Annotation Pipeline.</title>
        <authorList>
            <person name="Almutairi H."/>
            <person name="Urbaniak M.D."/>
            <person name="Bates M.D."/>
            <person name="Jariyapan N."/>
            <person name="Kwakye-Nuako G."/>
            <person name="Thomaz-Soccol V."/>
            <person name="Al-Salem W.S."/>
            <person name="Dillon R.J."/>
            <person name="Bates P.A."/>
            <person name="Gatherer D."/>
        </authorList>
    </citation>
    <scope>NUCLEOTIDE SEQUENCE [LARGE SCALE GENOMIC DNA]</scope>
</reference>
<dbReference type="Pfam" id="PF00069">
    <property type="entry name" value="Pkinase"/>
    <property type="match status" value="1"/>
</dbReference>
<dbReference type="EMBL" id="JAFHLR010000032">
    <property type="protein sequence ID" value="KAG5470109.1"/>
    <property type="molecule type" value="Genomic_DNA"/>
</dbReference>
<dbReference type="RefSeq" id="XP_067060375.1">
    <property type="nucleotide sequence ID" value="XM_067204823.1"/>
</dbReference>
<gene>
    <name evidence="3" type="ORF">LSCM4_02803</name>
</gene>
<dbReference type="SUPFAM" id="SSF56112">
    <property type="entry name" value="Protein kinase-like (PK-like)"/>
    <property type="match status" value="1"/>
</dbReference>
<evidence type="ECO:0000256" key="1">
    <source>
        <dbReference type="SAM" id="MobiDB-lite"/>
    </source>
</evidence>
<reference evidence="4" key="2">
    <citation type="journal article" date="2021" name="Sci. Data">
        <title>Chromosome-scale genome sequencing, assembly and annotation of six genomes from subfamily Leishmaniinae.</title>
        <authorList>
            <person name="Almutairi H."/>
            <person name="Urbaniak M.D."/>
            <person name="Bates M.D."/>
            <person name="Jariyapan N."/>
            <person name="Kwakye-Nuako G."/>
            <person name="Thomaz Soccol V."/>
            <person name="Al-Salem W.S."/>
            <person name="Dillon R.J."/>
            <person name="Bates P.A."/>
            <person name="Gatherer D."/>
        </authorList>
    </citation>
    <scope>NUCLEOTIDE SEQUENCE [LARGE SCALE GENOMIC DNA]</scope>
</reference>
<dbReference type="InterPro" id="IPR011009">
    <property type="entry name" value="Kinase-like_dom_sf"/>
</dbReference>
<dbReference type="KEGG" id="loi:92358757"/>
<dbReference type="PROSITE" id="PS50011">
    <property type="entry name" value="PROTEIN_KINASE_DOM"/>
    <property type="match status" value="1"/>
</dbReference>
<dbReference type="GO" id="GO:0004672">
    <property type="term" value="F:protein kinase activity"/>
    <property type="evidence" value="ECO:0007669"/>
    <property type="project" value="InterPro"/>
</dbReference>
<protein>
    <recommendedName>
        <fullName evidence="2">Protein kinase domain-containing protein</fullName>
    </recommendedName>
</protein>
<organism evidence="3 4">
    <name type="scientific">Leishmania orientalis</name>
    <dbReference type="NCBI Taxonomy" id="2249476"/>
    <lineage>
        <taxon>Eukaryota</taxon>
        <taxon>Discoba</taxon>
        <taxon>Euglenozoa</taxon>
        <taxon>Kinetoplastea</taxon>
        <taxon>Metakinetoplastina</taxon>
        <taxon>Trypanosomatida</taxon>
        <taxon>Trypanosomatidae</taxon>
        <taxon>Leishmaniinae</taxon>
        <taxon>Leishmania</taxon>
    </lineage>
</organism>
<dbReference type="GeneID" id="92358757"/>
<feature type="domain" description="Protein kinase" evidence="2">
    <location>
        <begin position="163"/>
        <end position="515"/>
    </location>
</feature>
<dbReference type="AlphaFoldDB" id="A0A836GDF3"/>
<proteinExistence type="predicted"/>
<evidence type="ECO:0000259" key="2">
    <source>
        <dbReference type="PROSITE" id="PS50011"/>
    </source>
</evidence>
<name>A0A836GDF3_9TRYP</name>
<evidence type="ECO:0000313" key="4">
    <source>
        <dbReference type="Proteomes" id="UP000674143"/>
    </source>
</evidence>
<dbReference type="Proteomes" id="UP000674143">
    <property type="component" value="Unassembled WGS sequence"/>
</dbReference>
<sequence length="566" mass="61424">MSARDFILGVDHANGEDYLKMYGYWVHPLVGQECTIDTNESSSCSADCSGSGVVVVEGTVGGHTASPQCYSDPESPLPPFHKPLVEDDVDDDDGSSGGSGDSVAKAALGHFLKGCASGLINFSPLECSGVEHNRGLNTSLPSSAAVSDESEGSVPCIDEELLGDLGDVIGYGGDRGSFVCRVPPPLLTQTWREAATLPRAAAYLNAPHRSKEAKKAYKKYPARISEDELSFVSTVYRCARNSDHCQSSSSPFLTPEEAHYAASHLVLPDAVVLARGEKVGLLMPLYNCSLKEFLQSLVHPTPSACGAAGTPFPLAVMHPSNLHAWDTDADTAVVSPHRSTFRFIAAYQPVESIPVVSAIVFQILEAVAFLNHRLPHDNGSTGYTHNDLHLDNILLSYEGDVALCDFELVASTPTSSRAFDVRRLPPSSRQSPHGLFSETADTWAFGLMVVSLLTGVDPLFTSDIVNDFSDGPLLVRWDRNPCVLDWEANIKAHVELLLRRQDSTGKRLEEAHPLLQLCSRCLVNREGAEPLCAVSLLEESMFLPYRRDFSLATRTVKEWILNARRA</sequence>
<keyword evidence="4" id="KW-1185">Reference proteome</keyword>
<dbReference type="GO" id="GO:0005524">
    <property type="term" value="F:ATP binding"/>
    <property type="evidence" value="ECO:0007669"/>
    <property type="project" value="InterPro"/>
</dbReference>
<comment type="caution">
    <text evidence="3">The sequence shown here is derived from an EMBL/GenBank/DDBJ whole genome shotgun (WGS) entry which is preliminary data.</text>
</comment>